<comment type="caution">
    <text evidence="6">The sequence shown here is derived from an EMBL/GenBank/DDBJ whole genome shotgun (WGS) entry which is preliminary data.</text>
</comment>
<evidence type="ECO:0000259" key="5">
    <source>
        <dbReference type="PROSITE" id="PS51898"/>
    </source>
</evidence>
<dbReference type="PROSITE" id="PS51898">
    <property type="entry name" value="TYR_RECOMBINASE"/>
    <property type="match status" value="1"/>
</dbReference>
<evidence type="ECO:0000256" key="4">
    <source>
        <dbReference type="ARBA" id="ARBA00023172"/>
    </source>
</evidence>
<dbReference type="GO" id="GO:0003677">
    <property type="term" value="F:DNA binding"/>
    <property type="evidence" value="ECO:0007669"/>
    <property type="project" value="UniProtKB-KW"/>
</dbReference>
<organism evidence="6 7">
    <name type="scientific">Eikenella longinqua</name>
    <dbReference type="NCBI Taxonomy" id="1795827"/>
    <lineage>
        <taxon>Bacteria</taxon>
        <taxon>Pseudomonadati</taxon>
        <taxon>Pseudomonadota</taxon>
        <taxon>Betaproteobacteria</taxon>
        <taxon>Neisseriales</taxon>
        <taxon>Neisseriaceae</taxon>
        <taxon>Eikenella</taxon>
    </lineage>
</organism>
<dbReference type="InterPro" id="IPR038488">
    <property type="entry name" value="Integrase_DNA-bd_sf"/>
</dbReference>
<evidence type="ECO:0000256" key="3">
    <source>
        <dbReference type="ARBA" id="ARBA00023125"/>
    </source>
</evidence>
<dbReference type="EMBL" id="LXSL01000032">
    <property type="protein sequence ID" value="OAM26171.1"/>
    <property type="molecule type" value="Genomic_DNA"/>
</dbReference>
<dbReference type="InterPro" id="IPR013762">
    <property type="entry name" value="Integrase-like_cat_sf"/>
</dbReference>
<dbReference type="Pfam" id="PF13356">
    <property type="entry name" value="Arm-DNA-bind_3"/>
    <property type="match status" value="1"/>
</dbReference>
<evidence type="ECO:0000256" key="1">
    <source>
        <dbReference type="ARBA" id="ARBA00008857"/>
    </source>
</evidence>
<dbReference type="Gene3D" id="3.30.160.390">
    <property type="entry name" value="Integrase, DNA-binding domain"/>
    <property type="match status" value="1"/>
</dbReference>
<name>A0A1A9RWB5_9NEIS</name>
<dbReference type="InterPro" id="IPR050808">
    <property type="entry name" value="Phage_Integrase"/>
</dbReference>
<proteinExistence type="inferred from homology"/>
<sequence length="403" mass="45849">MPKIVRPLSVSQVKNAKPKDKLYKLSDGGGLALWVLPSGGKSWRLAYARPEDKKQDTMTLGLYPDFSLADARDWRDQIKAKLARGINPKAEQPVELDTAYQFQHRLYDWHHRWAIEGGKDGSGKNPKYAAQVMAALEANILPHFIDRDVRTITTAEVVAVLRQMEDKGVLEYLRRTKSSLGLFFDYLVADGTIPINPTKVIGRQVFKRAQERHFAALPYTDLPLLIERLETSPEIGLRAKLLIYWQLLSMTRPSEAAGTAIAEIDLDRGLWEIPLQRMKTRAHIVPLSSALLRIYHEARPLSVNGVYLFEGRGYLKPIGVDTARIKLHAANINSSGHGLRSLARTYLREVHHIPHDVGEMLLSHTIGDRTNRAYNRAELLEERRHYLELWGQDVMALRDKFSQ</sequence>
<protein>
    <recommendedName>
        <fullName evidence="5">Tyr recombinase domain-containing protein</fullName>
    </recommendedName>
</protein>
<dbReference type="InterPro" id="IPR002104">
    <property type="entry name" value="Integrase_catalytic"/>
</dbReference>
<dbReference type="Gene3D" id="1.10.443.10">
    <property type="entry name" value="Intergrase catalytic core"/>
    <property type="match status" value="1"/>
</dbReference>
<dbReference type="Pfam" id="PF00589">
    <property type="entry name" value="Phage_integrase"/>
    <property type="match status" value="1"/>
</dbReference>
<dbReference type="OrthoDB" id="9775880at2"/>
<keyword evidence="7" id="KW-1185">Reference proteome</keyword>
<dbReference type="InterPro" id="IPR011010">
    <property type="entry name" value="DNA_brk_join_enz"/>
</dbReference>
<dbReference type="PANTHER" id="PTHR30629">
    <property type="entry name" value="PROPHAGE INTEGRASE"/>
    <property type="match status" value="1"/>
</dbReference>
<dbReference type="InterPro" id="IPR025166">
    <property type="entry name" value="Integrase_DNA_bind_dom"/>
</dbReference>
<dbReference type="Proteomes" id="UP000077885">
    <property type="component" value="Unassembled WGS sequence"/>
</dbReference>
<evidence type="ECO:0000256" key="2">
    <source>
        <dbReference type="ARBA" id="ARBA00022908"/>
    </source>
</evidence>
<dbReference type="InterPro" id="IPR053876">
    <property type="entry name" value="Phage_int_M"/>
</dbReference>
<dbReference type="InterPro" id="IPR010998">
    <property type="entry name" value="Integrase_recombinase_N"/>
</dbReference>
<dbReference type="SUPFAM" id="SSF56349">
    <property type="entry name" value="DNA breaking-rejoining enzymes"/>
    <property type="match status" value="1"/>
</dbReference>
<dbReference type="Pfam" id="PF22022">
    <property type="entry name" value="Phage_int_M"/>
    <property type="match status" value="1"/>
</dbReference>
<keyword evidence="3" id="KW-0238">DNA-binding</keyword>
<dbReference type="GO" id="GO:0015074">
    <property type="term" value="P:DNA integration"/>
    <property type="evidence" value="ECO:0007669"/>
    <property type="project" value="UniProtKB-KW"/>
</dbReference>
<evidence type="ECO:0000313" key="7">
    <source>
        <dbReference type="Proteomes" id="UP000077885"/>
    </source>
</evidence>
<dbReference type="PANTHER" id="PTHR30629:SF2">
    <property type="entry name" value="PROPHAGE INTEGRASE INTS-RELATED"/>
    <property type="match status" value="1"/>
</dbReference>
<dbReference type="AlphaFoldDB" id="A0A1A9RWB5"/>
<dbReference type="RefSeq" id="WP_067595223.1">
    <property type="nucleotide sequence ID" value="NZ_LXSL01000032.1"/>
</dbReference>
<dbReference type="GO" id="GO:0006310">
    <property type="term" value="P:DNA recombination"/>
    <property type="evidence" value="ECO:0007669"/>
    <property type="project" value="UniProtKB-KW"/>
</dbReference>
<reference evidence="7" key="1">
    <citation type="submission" date="2016-05" db="EMBL/GenBank/DDBJ databases">
        <title>Draft genome of Corynebacterium afermentans subsp. afermentans LCDC 88199T.</title>
        <authorList>
            <person name="Bernier A.-M."/>
            <person name="Bernard K."/>
        </authorList>
    </citation>
    <scope>NUCLEOTIDE SEQUENCE [LARGE SCALE GENOMIC DNA]</scope>
    <source>
        <strain evidence="7">NML02-A-017</strain>
    </source>
</reference>
<accession>A0A1A9RWB5</accession>
<gene>
    <name evidence="6" type="ORF">A7P95_10760</name>
</gene>
<dbReference type="Gene3D" id="1.10.150.130">
    <property type="match status" value="1"/>
</dbReference>
<comment type="similarity">
    <text evidence="1">Belongs to the 'phage' integrase family.</text>
</comment>
<keyword evidence="4" id="KW-0233">DNA recombination</keyword>
<feature type="domain" description="Tyr recombinase" evidence="5">
    <location>
        <begin position="212"/>
        <end position="387"/>
    </location>
</feature>
<dbReference type="CDD" id="cd00801">
    <property type="entry name" value="INT_P4_C"/>
    <property type="match status" value="1"/>
</dbReference>
<keyword evidence="2" id="KW-0229">DNA integration</keyword>
<evidence type="ECO:0000313" key="6">
    <source>
        <dbReference type="EMBL" id="OAM26171.1"/>
    </source>
</evidence>